<keyword evidence="6 7" id="KW-0411">Iron-sulfur</keyword>
<dbReference type="InterPro" id="IPR001080">
    <property type="entry name" value="3Fe4S_ferredoxin"/>
</dbReference>
<protein>
    <recommendedName>
        <fullName evidence="7">Ferredoxin</fullName>
    </recommendedName>
</protein>
<evidence type="ECO:0000256" key="1">
    <source>
        <dbReference type="ARBA" id="ARBA00001966"/>
    </source>
</evidence>
<dbReference type="PRINTS" id="PR00352">
    <property type="entry name" value="3FE4SFRDOXIN"/>
</dbReference>
<comment type="function">
    <text evidence="7">Ferredoxins are iron-sulfur proteins that transfer electrons in a wide variety of metabolic reactions.</text>
</comment>
<feature type="domain" description="4Fe-4S ferredoxin-type" evidence="8">
    <location>
        <begin position="4"/>
        <end position="33"/>
    </location>
</feature>
<keyword evidence="3 7" id="KW-0479">Metal-binding</keyword>
<evidence type="ECO:0000256" key="6">
    <source>
        <dbReference type="ARBA" id="ARBA00023014"/>
    </source>
</evidence>
<dbReference type="Pfam" id="PF13370">
    <property type="entry name" value="Fer4_13"/>
    <property type="match status" value="1"/>
</dbReference>
<name>A0A7J3XXI0_9CREN</name>
<evidence type="ECO:0000256" key="5">
    <source>
        <dbReference type="ARBA" id="ARBA00023004"/>
    </source>
</evidence>
<dbReference type="GO" id="GO:0005506">
    <property type="term" value="F:iron ion binding"/>
    <property type="evidence" value="ECO:0007669"/>
    <property type="project" value="UniProtKB-UniRule"/>
</dbReference>
<dbReference type="PANTHER" id="PTHR36923">
    <property type="entry name" value="FERREDOXIN"/>
    <property type="match status" value="1"/>
</dbReference>
<sequence length="81" mass="9023">MAKYRVEINPRENCISDMVCVSICPDVFEMNPEDNKSQIVEKYRVDKSNIAVGVVPEDLKSCVEDAAAACPVQIIHVVKVE</sequence>
<evidence type="ECO:0000256" key="4">
    <source>
        <dbReference type="ARBA" id="ARBA00022982"/>
    </source>
</evidence>
<dbReference type="InterPro" id="IPR017896">
    <property type="entry name" value="4Fe4S_Fe-S-bd"/>
</dbReference>
<dbReference type="InterPro" id="IPR051269">
    <property type="entry name" value="Fe-S_cluster_ET"/>
</dbReference>
<dbReference type="Gene3D" id="3.30.70.20">
    <property type="match status" value="1"/>
</dbReference>
<evidence type="ECO:0000259" key="8">
    <source>
        <dbReference type="PROSITE" id="PS51379"/>
    </source>
</evidence>
<dbReference type="PANTHER" id="PTHR36923:SF3">
    <property type="entry name" value="FERREDOXIN"/>
    <property type="match status" value="1"/>
</dbReference>
<dbReference type="EMBL" id="DRYK01000020">
    <property type="protein sequence ID" value="HHP67386.1"/>
    <property type="molecule type" value="Genomic_DNA"/>
</dbReference>
<keyword evidence="5 7" id="KW-0408">Iron</keyword>
<dbReference type="SUPFAM" id="SSF54862">
    <property type="entry name" value="4Fe-4S ferredoxins"/>
    <property type="match status" value="1"/>
</dbReference>
<organism evidence="9">
    <name type="scientific">Thermogladius calderae</name>
    <dbReference type="NCBI Taxonomy" id="1200300"/>
    <lineage>
        <taxon>Archaea</taxon>
        <taxon>Thermoproteota</taxon>
        <taxon>Thermoprotei</taxon>
        <taxon>Desulfurococcales</taxon>
        <taxon>Desulfurococcaceae</taxon>
        <taxon>Thermogladius</taxon>
    </lineage>
</organism>
<dbReference type="AlphaFoldDB" id="A0A7J3XXI0"/>
<evidence type="ECO:0000313" key="9">
    <source>
        <dbReference type="EMBL" id="HHP67386.1"/>
    </source>
</evidence>
<keyword evidence="4 7" id="KW-0249">Electron transport</keyword>
<comment type="caution">
    <text evidence="9">The sequence shown here is derived from an EMBL/GenBank/DDBJ whole genome shotgun (WGS) entry which is preliminary data.</text>
</comment>
<evidence type="ECO:0000256" key="3">
    <source>
        <dbReference type="ARBA" id="ARBA00022723"/>
    </source>
</evidence>
<comment type="cofactor">
    <cofactor evidence="1">
        <name>[4Fe-4S] cluster</name>
        <dbReference type="ChEBI" id="CHEBI:49883"/>
    </cofactor>
</comment>
<evidence type="ECO:0000256" key="7">
    <source>
        <dbReference type="RuleBase" id="RU368020"/>
    </source>
</evidence>
<reference evidence="9" key="1">
    <citation type="journal article" date="2020" name="mSystems">
        <title>Genome- and Community-Level Interaction Insights into Carbon Utilization and Element Cycling Functions of Hydrothermarchaeota in Hydrothermal Sediment.</title>
        <authorList>
            <person name="Zhou Z."/>
            <person name="Liu Y."/>
            <person name="Xu W."/>
            <person name="Pan J."/>
            <person name="Luo Z.H."/>
            <person name="Li M."/>
        </authorList>
    </citation>
    <scope>NUCLEOTIDE SEQUENCE [LARGE SCALE GENOMIC DNA]</scope>
    <source>
        <strain evidence="9">SpSt-110</strain>
    </source>
</reference>
<accession>A0A7J3XXI0</accession>
<proteinExistence type="predicted"/>
<dbReference type="GO" id="GO:0051536">
    <property type="term" value="F:iron-sulfur cluster binding"/>
    <property type="evidence" value="ECO:0007669"/>
    <property type="project" value="UniProtKB-KW"/>
</dbReference>
<keyword evidence="2 7" id="KW-0813">Transport</keyword>
<dbReference type="GO" id="GO:0009055">
    <property type="term" value="F:electron transfer activity"/>
    <property type="evidence" value="ECO:0007669"/>
    <property type="project" value="UniProtKB-UniRule"/>
</dbReference>
<evidence type="ECO:0000256" key="2">
    <source>
        <dbReference type="ARBA" id="ARBA00022448"/>
    </source>
</evidence>
<dbReference type="PROSITE" id="PS51379">
    <property type="entry name" value="4FE4S_FER_2"/>
    <property type="match status" value="1"/>
</dbReference>
<gene>
    <name evidence="9" type="ORF">ENM60_01110</name>
</gene>